<evidence type="ECO:0000313" key="4">
    <source>
        <dbReference type="Proteomes" id="UP000034617"/>
    </source>
</evidence>
<feature type="transmembrane region" description="Helical" evidence="1">
    <location>
        <begin position="228"/>
        <end position="247"/>
    </location>
</feature>
<sequence length="439" mass="49984">MKKLSVILILLLILTIGGLLRYKNLYIWPREGATFDEFAWSYLGISLLTEGVPVSWSPHPQYKDVTFYQNPDHTLFRLVRPYLEHPPFFGLIAGMSNMLFGVRDFDDVEIPTIRPLAFVLGIFSIAAVFFFAASFYGSTTGIISAGIYSIFPSIAIGSRILQNENFFIPLFLTSLGLAKLYVDKKNKTYLILVFILSFLLPLSKVPWISAPLASALYFFSHKKKKEGFGVIAMAALSITAFCFYGMAYGREVFFGLWKLQLNRYQLSFGSFFKIFQDPLLTDRSFLDGWVYMGWIVLFVVISANYKRHIGIIVGFLSYLLVFLFAIPSELGHGWYRYPFYPFFAVSFAVFLKEGIGKIPHIMCPVLTLLGLSLFEMVWVPVFGFSFVIHRMWLFLCACISLPVFIKGNWSKRIGIVATYATLVIISILSAFAILQYNEQ</sequence>
<protein>
    <recommendedName>
        <fullName evidence="2">Glycosyltransferase RgtA/B/C/D-like domain-containing protein</fullName>
    </recommendedName>
</protein>
<feature type="domain" description="Glycosyltransferase RgtA/B/C/D-like" evidence="2">
    <location>
        <begin position="85"/>
        <end position="227"/>
    </location>
</feature>
<feature type="transmembrane region" description="Helical" evidence="1">
    <location>
        <begin position="310"/>
        <end position="328"/>
    </location>
</feature>
<dbReference type="Pfam" id="PF13231">
    <property type="entry name" value="PMT_2"/>
    <property type="match status" value="1"/>
</dbReference>
<evidence type="ECO:0000259" key="2">
    <source>
        <dbReference type="Pfam" id="PF13231"/>
    </source>
</evidence>
<dbReference type="PATRIC" id="fig|1618447.3.peg.51"/>
<keyword evidence="1" id="KW-0472">Membrane</keyword>
<name>A0A0G1GVM9_9BACT</name>
<gene>
    <name evidence="3" type="ORF">UW22_C0001G0052</name>
</gene>
<feature type="transmembrane region" description="Helical" evidence="1">
    <location>
        <begin position="117"/>
        <end position="136"/>
    </location>
</feature>
<accession>A0A0G1GVM9</accession>
<reference evidence="3 4" key="1">
    <citation type="journal article" date="2015" name="Nature">
        <title>rRNA introns, odd ribosomes, and small enigmatic genomes across a large radiation of phyla.</title>
        <authorList>
            <person name="Brown C.T."/>
            <person name="Hug L.A."/>
            <person name="Thomas B.C."/>
            <person name="Sharon I."/>
            <person name="Castelle C.J."/>
            <person name="Singh A."/>
            <person name="Wilkins M.J."/>
            <person name="Williams K.H."/>
            <person name="Banfield J.F."/>
        </authorList>
    </citation>
    <scope>NUCLEOTIDE SEQUENCE [LARGE SCALE GENOMIC DNA]</scope>
</reference>
<feature type="transmembrane region" description="Helical" evidence="1">
    <location>
        <begin position="363"/>
        <end position="381"/>
    </location>
</feature>
<keyword evidence="1" id="KW-0812">Transmembrane</keyword>
<dbReference type="InterPro" id="IPR038731">
    <property type="entry name" value="RgtA/B/C-like"/>
</dbReference>
<feature type="transmembrane region" description="Helical" evidence="1">
    <location>
        <begin position="288"/>
        <end position="305"/>
    </location>
</feature>
<evidence type="ECO:0000313" key="3">
    <source>
        <dbReference type="EMBL" id="KKT39141.1"/>
    </source>
</evidence>
<feature type="transmembrane region" description="Helical" evidence="1">
    <location>
        <begin position="417"/>
        <end position="436"/>
    </location>
</feature>
<dbReference type="EMBL" id="LCHM01000001">
    <property type="protein sequence ID" value="KKT39141.1"/>
    <property type="molecule type" value="Genomic_DNA"/>
</dbReference>
<feature type="transmembrane region" description="Helical" evidence="1">
    <location>
        <begin position="334"/>
        <end position="351"/>
    </location>
</feature>
<organism evidence="3 4">
    <name type="scientific">Candidatus Gottesmanbacteria bacterium GW2011_GWB1_44_11c</name>
    <dbReference type="NCBI Taxonomy" id="1618447"/>
    <lineage>
        <taxon>Bacteria</taxon>
        <taxon>Candidatus Gottesmaniibacteriota</taxon>
    </lineage>
</organism>
<dbReference type="Proteomes" id="UP000034617">
    <property type="component" value="Unassembled WGS sequence"/>
</dbReference>
<keyword evidence="1" id="KW-1133">Transmembrane helix</keyword>
<comment type="caution">
    <text evidence="3">The sequence shown here is derived from an EMBL/GenBank/DDBJ whole genome shotgun (WGS) entry which is preliminary data.</text>
</comment>
<evidence type="ECO:0000256" key="1">
    <source>
        <dbReference type="SAM" id="Phobius"/>
    </source>
</evidence>
<feature type="transmembrane region" description="Helical" evidence="1">
    <location>
        <begin position="188"/>
        <end position="207"/>
    </location>
</feature>
<feature type="transmembrane region" description="Helical" evidence="1">
    <location>
        <begin position="387"/>
        <end position="405"/>
    </location>
</feature>
<dbReference type="AlphaFoldDB" id="A0A0G1GVM9"/>
<proteinExistence type="predicted"/>
<feature type="transmembrane region" description="Helical" evidence="1">
    <location>
        <begin position="142"/>
        <end position="161"/>
    </location>
</feature>